<keyword evidence="17 33" id="KW-0472">Membrane</keyword>
<evidence type="ECO:0000256" key="26">
    <source>
        <dbReference type="ARBA" id="ARBA00048041"/>
    </source>
</evidence>
<evidence type="ECO:0000256" key="24">
    <source>
        <dbReference type="ARBA" id="ARBA00047864"/>
    </source>
</evidence>
<dbReference type="EC" id="1.-.-.-" evidence="34"/>
<keyword evidence="12 33" id="KW-0521">NADP</keyword>
<evidence type="ECO:0000256" key="25">
    <source>
        <dbReference type="ARBA" id="ARBA00047977"/>
    </source>
</evidence>
<dbReference type="InterPro" id="IPR050346">
    <property type="entry name" value="FMO-like"/>
</dbReference>
<evidence type="ECO:0000256" key="22">
    <source>
        <dbReference type="ARBA" id="ARBA00047574"/>
    </source>
</evidence>
<evidence type="ECO:0000256" key="6">
    <source>
        <dbReference type="ARBA" id="ARBA00022553"/>
    </source>
</evidence>
<keyword evidence="8" id="KW-0812">Transmembrane</keyword>
<dbReference type="GeneID" id="106173423"/>
<dbReference type="GO" id="GO:0050660">
    <property type="term" value="F:flavin adenine dinucleotide binding"/>
    <property type="evidence" value="ECO:0007669"/>
    <property type="project" value="InterPro"/>
</dbReference>
<dbReference type="KEGG" id="lak:106173423"/>
<dbReference type="GO" id="GO:0006629">
    <property type="term" value="P:lipid metabolic process"/>
    <property type="evidence" value="ECO:0007669"/>
    <property type="project" value="UniProtKB-KW"/>
</dbReference>
<comment type="catalytic activity">
    <reaction evidence="29">
        <text>(2E)-geranial + NADPH + O2 + H(+) = (1E)-2,6-dimethylhepta-1,5-dien-1-yl formate + NADP(+) + H2O</text>
        <dbReference type="Rhea" id="RHEA:54860"/>
        <dbReference type="ChEBI" id="CHEBI:15377"/>
        <dbReference type="ChEBI" id="CHEBI:15378"/>
        <dbReference type="ChEBI" id="CHEBI:15379"/>
        <dbReference type="ChEBI" id="CHEBI:16980"/>
        <dbReference type="ChEBI" id="CHEBI:57783"/>
        <dbReference type="ChEBI" id="CHEBI:58349"/>
        <dbReference type="ChEBI" id="CHEBI:138375"/>
    </reaction>
    <physiologicalReaction direction="left-to-right" evidence="29">
        <dbReference type="Rhea" id="RHEA:54861"/>
    </physiologicalReaction>
</comment>
<dbReference type="PANTHER" id="PTHR23023">
    <property type="entry name" value="DIMETHYLANILINE MONOOXYGENASE"/>
    <property type="match status" value="1"/>
</dbReference>
<evidence type="ECO:0000256" key="23">
    <source>
        <dbReference type="ARBA" id="ARBA00047855"/>
    </source>
</evidence>
<dbReference type="InParanoid" id="A0A1S3JJD3"/>
<dbReference type="InterPro" id="IPR020946">
    <property type="entry name" value="Flavin_mOase-like"/>
</dbReference>
<dbReference type="GO" id="GO:0034899">
    <property type="term" value="F:trimethylamine monooxygenase activity"/>
    <property type="evidence" value="ECO:0007669"/>
    <property type="project" value="UniProtKB-EC"/>
</dbReference>
<evidence type="ECO:0000256" key="15">
    <source>
        <dbReference type="ARBA" id="ARBA00023033"/>
    </source>
</evidence>
<comment type="catalytic activity">
    <reaction evidence="21">
        <text>hexan-3-one + NADPH + O2 + H(+) = propyl propanoate + NADP(+) + H2O</text>
        <dbReference type="Rhea" id="RHEA:54848"/>
        <dbReference type="ChEBI" id="CHEBI:15377"/>
        <dbReference type="ChEBI" id="CHEBI:15378"/>
        <dbReference type="ChEBI" id="CHEBI:15379"/>
        <dbReference type="ChEBI" id="CHEBI:57783"/>
        <dbReference type="ChEBI" id="CHEBI:58349"/>
        <dbReference type="ChEBI" id="CHEBI:89828"/>
        <dbReference type="ChEBI" id="CHEBI:89891"/>
    </reaction>
    <physiologicalReaction direction="left-to-right" evidence="21">
        <dbReference type="Rhea" id="RHEA:54849"/>
    </physiologicalReaction>
</comment>
<evidence type="ECO:0000256" key="1">
    <source>
        <dbReference type="ARBA" id="ARBA00001974"/>
    </source>
</evidence>
<comment type="catalytic activity">
    <reaction evidence="20">
        <text>hypotaurine + NADH + O2 + H(+) = taurine + NAD(+) + H2O</text>
        <dbReference type="Rhea" id="RHEA:74111"/>
        <dbReference type="ChEBI" id="CHEBI:15377"/>
        <dbReference type="ChEBI" id="CHEBI:15378"/>
        <dbReference type="ChEBI" id="CHEBI:15379"/>
        <dbReference type="ChEBI" id="CHEBI:57540"/>
        <dbReference type="ChEBI" id="CHEBI:57853"/>
        <dbReference type="ChEBI" id="CHEBI:57945"/>
        <dbReference type="ChEBI" id="CHEBI:507393"/>
        <dbReference type="EC" id="1.14.13.8"/>
    </reaction>
    <physiologicalReaction direction="left-to-right" evidence="20">
        <dbReference type="Rhea" id="RHEA:74112"/>
    </physiologicalReaction>
</comment>
<comment type="subcellular location">
    <subcellularLocation>
        <location evidence="2">Endoplasmic reticulum membrane</location>
        <topology evidence="2">Single-pass membrane protein</topology>
    </subcellularLocation>
    <subcellularLocation>
        <location evidence="3">Microsome membrane</location>
    </subcellularLocation>
</comment>
<dbReference type="PRINTS" id="PR01125">
    <property type="entry name" value="FMOXYGENASE5"/>
</dbReference>
<dbReference type="PRINTS" id="PR00370">
    <property type="entry name" value="FMOXYGENASE"/>
</dbReference>
<dbReference type="GO" id="GO:0005789">
    <property type="term" value="C:endoplasmic reticulum membrane"/>
    <property type="evidence" value="ECO:0007669"/>
    <property type="project" value="UniProtKB-SubCell"/>
</dbReference>
<evidence type="ECO:0000256" key="28">
    <source>
        <dbReference type="ARBA" id="ARBA00048459"/>
    </source>
</evidence>
<sequence length="532" mass="59593">MARRRIAIIGAGASGLVSIKTCLDEGLDPVCLERTDDIGGLWRYTDNAVDGQGCVMKSTIVNTSKEMMCFSDFPVPKEFPNFMHNTLVQKYFDMYCDHFDLRKHIRFRKAILNIKPASDFVSTGQWDIEIKDLPSGTVSTETYDGVLICTGHHAFKNSPSFPGQEEFRGQVMHAHDYRTPAGFEGKKVVVIGAGNSGGDIAVELSRVRSQVFLSTRSGAWVFNRLSYEGVPYDLLDYRRIVWKIVDWMPESLINALMERRLNNRFDHVTYGIQCKHRFRSVHPMTNDELPGCIASGGVVVKPNVSRILKTGVEFDDGTVEENVDVVVIATGYTIGFPFIDQSVIGVSDNQVNLYKYVFPPDLVHPTLAVIGCIQPIGAINPIAEMQARWATKVFKGELSLPSRENMVADIADKKMRMRKRYAEGAHYTIQVDYVPFMDELATLVGCKPSIGKLLLKDPRLALEVFLGPCTPYQYRLQGPGQWEGAREAIMTTFDRVVFPTKTRVVEKPKTEGSNYMLVLLAGALILAAWCFM</sequence>
<keyword evidence="5" id="KW-0488">Methylation</keyword>
<comment type="catalytic activity">
    <reaction evidence="22">
        <text>heptan-2-one + NADPH + O2 + H(+) = pentyl acetate + NADP(+) + H2O</text>
        <dbReference type="Rhea" id="RHEA:54836"/>
        <dbReference type="ChEBI" id="CHEBI:5672"/>
        <dbReference type="ChEBI" id="CHEBI:15377"/>
        <dbReference type="ChEBI" id="CHEBI:15378"/>
        <dbReference type="ChEBI" id="CHEBI:15379"/>
        <dbReference type="ChEBI" id="CHEBI:57783"/>
        <dbReference type="ChEBI" id="CHEBI:58349"/>
        <dbReference type="ChEBI" id="CHEBI:87362"/>
    </reaction>
    <physiologicalReaction direction="left-to-right" evidence="22">
        <dbReference type="Rhea" id="RHEA:54837"/>
    </physiologicalReaction>
</comment>
<comment type="catalytic activity">
    <reaction evidence="26">
        <text>hypotaurine + NADPH + O2 + H(+) = taurine + NADP(+) + H2O</text>
        <dbReference type="Rhea" id="RHEA:69819"/>
        <dbReference type="ChEBI" id="CHEBI:15377"/>
        <dbReference type="ChEBI" id="CHEBI:15378"/>
        <dbReference type="ChEBI" id="CHEBI:15379"/>
        <dbReference type="ChEBI" id="CHEBI:57783"/>
        <dbReference type="ChEBI" id="CHEBI:57853"/>
        <dbReference type="ChEBI" id="CHEBI:58349"/>
        <dbReference type="ChEBI" id="CHEBI:507393"/>
        <dbReference type="EC" id="1.14.13.8"/>
    </reaction>
    <physiologicalReaction direction="left-to-right" evidence="26">
        <dbReference type="Rhea" id="RHEA:69820"/>
    </physiologicalReaction>
</comment>
<dbReference type="Pfam" id="PF00743">
    <property type="entry name" value="FMO-like"/>
    <property type="match status" value="1"/>
</dbReference>
<evidence type="ECO:0000256" key="16">
    <source>
        <dbReference type="ARBA" id="ARBA00023098"/>
    </source>
</evidence>
<keyword evidence="15 33" id="KW-0503">Monooxygenase</keyword>
<evidence type="ECO:0000256" key="9">
    <source>
        <dbReference type="ARBA" id="ARBA00022824"/>
    </source>
</evidence>
<dbReference type="GO" id="GO:0004499">
    <property type="term" value="F:N,N-dimethylaniline monooxygenase activity"/>
    <property type="evidence" value="ECO:0007669"/>
    <property type="project" value="UniProtKB-UniRule"/>
</dbReference>
<evidence type="ECO:0000256" key="4">
    <source>
        <dbReference type="ARBA" id="ARBA00009183"/>
    </source>
</evidence>
<evidence type="ECO:0000256" key="27">
    <source>
        <dbReference type="ARBA" id="ARBA00048088"/>
    </source>
</evidence>
<dbReference type="OrthoDB" id="66881at2759"/>
<proteinExistence type="inferred from homology"/>
<keyword evidence="11" id="KW-0492">Microsome</keyword>
<name>A0A1S3JJD3_LINAN</name>
<comment type="function">
    <text evidence="19">Broad spectrum monooxygenase that catalyzes the oxygenation of a wide variety of nitrogen- and sulfur-containing compounds including xenobiotics. Catalyzes the S-oxygenation of hypotaurine to produce taurine, an organic osmolyte involved in cell volume regulation as well as a variety of cytoprotective and developmental processes. In vitro, catalyzes the N-oxygenation of trimethylamine (TMA) to produce trimethylamine N-oxide (TMAO) and could therefore participate to the detoxification of this compound that is generated by the action of gut microbiota from dietary precursors such as choline, choline containing compounds, betaine or L-carnitine.</text>
</comment>
<evidence type="ECO:0000256" key="2">
    <source>
        <dbReference type="ARBA" id="ARBA00004389"/>
    </source>
</evidence>
<evidence type="ECO:0000256" key="34">
    <source>
        <dbReference type="RuleBase" id="RU361177"/>
    </source>
</evidence>
<comment type="catalytic activity">
    <reaction evidence="32">
        <text>octan-3-one + NADPH + O2 + H(+) = pentyl propanoate + NADP(+) + H2O</text>
        <dbReference type="Rhea" id="RHEA:54840"/>
        <dbReference type="ChEBI" id="CHEBI:15377"/>
        <dbReference type="ChEBI" id="CHEBI:15378"/>
        <dbReference type="ChEBI" id="CHEBI:15379"/>
        <dbReference type="ChEBI" id="CHEBI:57783"/>
        <dbReference type="ChEBI" id="CHEBI:58349"/>
        <dbReference type="ChEBI" id="CHEBI:80946"/>
        <dbReference type="ChEBI" id="CHEBI:87373"/>
    </reaction>
    <physiologicalReaction direction="left-to-right" evidence="32">
        <dbReference type="Rhea" id="RHEA:54841"/>
    </physiologicalReaction>
</comment>
<keyword evidence="7 33" id="KW-0285">Flavoprotein</keyword>
<evidence type="ECO:0000256" key="29">
    <source>
        <dbReference type="ARBA" id="ARBA00048989"/>
    </source>
</evidence>
<dbReference type="FunFam" id="3.50.50.60:FF:000159">
    <property type="entry name" value="Dimethylaniline monooxygenase [N-oxide-forming]"/>
    <property type="match status" value="1"/>
</dbReference>
<evidence type="ECO:0000256" key="30">
    <source>
        <dbReference type="ARBA" id="ARBA00048990"/>
    </source>
</evidence>
<evidence type="ECO:0000256" key="8">
    <source>
        <dbReference type="ARBA" id="ARBA00022692"/>
    </source>
</evidence>
<evidence type="ECO:0000256" key="13">
    <source>
        <dbReference type="ARBA" id="ARBA00022989"/>
    </source>
</evidence>
<gene>
    <name evidence="36" type="primary">LOC106173423</name>
</gene>
<evidence type="ECO:0000256" key="20">
    <source>
        <dbReference type="ARBA" id="ARBA00047338"/>
    </source>
</evidence>
<accession>A0A1S3JJD3</accession>
<evidence type="ECO:0000256" key="33">
    <source>
        <dbReference type="PIRNR" id="PIRNR000332"/>
    </source>
</evidence>
<evidence type="ECO:0000256" key="31">
    <source>
        <dbReference type="ARBA" id="ARBA00049443"/>
    </source>
</evidence>
<reference evidence="36" key="1">
    <citation type="submission" date="2025-08" db="UniProtKB">
        <authorList>
            <consortium name="RefSeq"/>
        </authorList>
    </citation>
    <scope>IDENTIFICATION</scope>
    <source>
        <tissue evidence="36">Gonads</tissue>
    </source>
</reference>
<comment type="function">
    <text evidence="18">Acts as a Baeyer-Villiger monooxygenase on a broad range of substrates. Catalyzes the insertion of an oxygen atom into a carbon-carbon bond adjacent to a carbonyl, which converts ketones to esters. Active on diverse carbonyl compounds, whereas soft nucleophiles are mostly non- or poorly reactive. In contrast with other forms of FMO it is non- or poorly active on 'classical' substrates such as drugs, pesticides, and dietary components containing soft nucleophilic heteroatoms. Able to oxidize drug molecules bearing a carbonyl group on an aliphatic chain, such as nabumetone and pentoxifylline. Also, in the absence of substrates, shows slow but yet significant NADPH oxidase activity. Acts as a positive modulator of cholesterol biosynthesis as well as glucose homeostasis, promoting metabolic aging via pleiotropic effects.</text>
</comment>
<dbReference type="GO" id="GO:0047822">
    <property type="term" value="F:hypotaurine monooxygenase activity"/>
    <property type="evidence" value="ECO:0007669"/>
    <property type="project" value="RHEA"/>
</dbReference>
<keyword evidence="14 33" id="KW-0560">Oxidoreductase</keyword>
<dbReference type="GO" id="GO:0016174">
    <property type="term" value="F:NAD(P)H oxidase H2O2-forming activity"/>
    <property type="evidence" value="ECO:0007669"/>
    <property type="project" value="UniProtKB-EC"/>
</dbReference>
<dbReference type="InterPro" id="IPR000960">
    <property type="entry name" value="Flavin_mOase"/>
</dbReference>
<comment type="catalytic activity">
    <reaction evidence="28">
        <text>octan-3-one + NADPH + O2 + H(+) = ethyl hexanoate + NADP(+) + H2O</text>
        <dbReference type="Rhea" id="RHEA:54856"/>
        <dbReference type="ChEBI" id="CHEBI:15377"/>
        <dbReference type="ChEBI" id="CHEBI:15378"/>
        <dbReference type="ChEBI" id="CHEBI:15379"/>
        <dbReference type="ChEBI" id="CHEBI:57783"/>
        <dbReference type="ChEBI" id="CHEBI:58349"/>
        <dbReference type="ChEBI" id="CHEBI:80946"/>
        <dbReference type="ChEBI" id="CHEBI:86055"/>
    </reaction>
    <physiologicalReaction direction="left-to-right" evidence="28">
        <dbReference type="Rhea" id="RHEA:54857"/>
    </physiologicalReaction>
</comment>
<keyword evidence="10 33" id="KW-0274">FAD</keyword>
<dbReference type="Proteomes" id="UP000085678">
    <property type="component" value="Unplaced"/>
</dbReference>
<evidence type="ECO:0000256" key="21">
    <source>
        <dbReference type="ARBA" id="ARBA00047426"/>
    </source>
</evidence>
<dbReference type="AlphaFoldDB" id="A0A1S3JJD3"/>
<dbReference type="PIRSF" id="PIRSF000332">
    <property type="entry name" value="FMO"/>
    <property type="match status" value="1"/>
</dbReference>
<evidence type="ECO:0000256" key="14">
    <source>
        <dbReference type="ARBA" id="ARBA00023002"/>
    </source>
</evidence>
<comment type="similarity">
    <text evidence="4 33 34">Belongs to the FMO family.</text>
</comment>
<evidence type="ECO:0000256" key="12">
    <source>
        <dbReference type="ARBA" id="ARBA00022857"/>
    </source>
</evidence>
<comment type="cofactor">
    <cofactor evidence="1 33 34">
        <name>FAD</name>
        <dbReference type="ChEBI" id="CHEBI:57692"/>
    </cofactor>
</comment>
<dbReference type="SUPFAM" id="SSF51905">
    <property type="entry name" value="FAD/NAD(P)-binding domain"/>
    <property type="match status" value="2"/>
</dbReference>
<protein>
    <recommendedName>
        <fullName evidence="34">Flavin-containing monooxygenase</fullName>
        <ecNumber evidence="34">1.-.-.-</ecNumber>
    </recommendedName>
</protein>
<comment type="catalytic activity">
    <reaction evidence="27">
        <text>trimethylamine + NADPH + O2 = trimethylamine N-oxide + NADP(+) + H2O</text>
        <dbReference type="Rhea" id="RHEA:31979"/>
        <dbReference type="ChEBI" id="CHEBI:15377"/>
        <dbReference type="ChEBI" id="CHEBI:15379"/>
        <dbReference type="ChEBI" id="CHEBI:15724"/>
        <dbReference type="ChEBI" id="CHEBI:57783"/>
        <dbReference type="ChEBI" id="CHEBI:58349"/>
        <dbReference type="ChEBI" id="CHEBI:58389"/>
        <dbReference type="EC" id="1.14.13.148"/>
    </reaction>
    <physiologicalReaction direction="left-to-right" evidence="27">
        <dbReference type="Rhea" id="RHEA:31980"/>
    </physiologicalReaction>
</comment>
<keyword evidence="35" id="KW-1185">Reference proteome</keyword>
<evidence type="ECO:0000313" key="36">
    <source>
        <dbReference type="RefSeq" id="XP_013410014.1"/>
    </source>
</evidence>
<dbReference type="GO" id="GO:0050661">
    <property type="term" value="F:NADP binding"/>
    <property type="evidence" value="ECO:0007669"/>
    <property type="project" value="InterPro"/>
</dbReference>
<comment type="catalytic activity">
    <reaction evidence="30">
        <text>heptan-4-one + NADPH + O2 + H(+) = propyl butanoate + NADP(+) + H2O</text>
        <dbReference type="Rhea" id="RHEA:54852"/>
        <dbReference type="ChEBI" id="CHEBI:15377"/>
        <dbReference type="ChEBI" id="CHEBI:15378"/>
        <dbReference type="ChEBI" id="CHEBI:15379"/>
        <dbReference type="ChEBI" id="CHEBI:57783"/>
        <dbReference type="ChEBI" id="CHEBI:58349"/>
        <dbReference type="ChEBI" id="CHEBI:89484"/>
        <dbReference type="ChEBI" id="CHEBI:89719"/>
    </reaction>
    <physiologicalReaction direction="left-to-right" evidence="30">
        <dbReference type="Rhea" id="RHEA:54853"/>
    </physiologicalReaction>
</comment>
<dbReference type="InterPro" id="IPR002257">
    <property type="entry name" value="Flavin_mOase_5"/>
</dbReference>
<comment type="catalytic activity">
    <reaction evidence="23">
        <text>sulcatone + NADPH + O2 + H(+) = 4-methylpent-3-en-1-yl acetate + NADP(+) + H2O</text>
        <dbReference type="Rhea" id="RHEA:54864"/>
        <dbReference type="ChEBI" id="CHEBI:15377"/>
        <dbReference type="ChEBI" id="CHEBI:15378"/>
        <dbReference type="ChEBI" id="CHEBI:15379"/>
        <dbReference type="ChEBI" id="CHEBI:16310"/>
        <dbReference type="ChEBI" id="CHEBI:57783"/>
        <dbReference type="ChEBI" id="CHEBI:58349"/>
        <dbReference type="ChEBI" id="CHEBI:138373"/>
    </reaction>
    <physiologicalReaction direction="left-to-right" evidence="23">
        <dbReference type="Rhea" id="RHEA:54865"/>
    </physiologicalReaction>
</comment>
<organism evidence="35 36">
    <name type="scientific">Lingula anatina</name>
    <name type="common">Brachiopod</name>
    <name type="synonym">Lingula unguis</name>
    <dbReference type="NCBI Taxonomy" id="7574"/>
    <lineage>
        <taxon>Eukaryota</taxon>
        <taxon>Metazoa</taxon>
        <taxon>Spiralia</taxon>
        <taxon>Lophotrochozoa</taxon>
        <taxon>Brachiopoda</taxon>
        <taxon>Linguliformea</taxon>
        <taxon>Lingulata</taxon>
        <taxon>Lingulida</taxon>
        <taxon>Linguloidea</taxon>
        <taxon>Lingulidae</taxon>
        <taxon>Lingula</taxon>
    </lineage>
</organism>
<evidence type="ECO:0000256" key="10">
    <source>
        <dbReference type="ARBA" id="ARBA00022827"/>
    </source>
</evidence>
<evidence type="ECO:0000256" key="19">
    <source>
        <dbReference type="ARBA" id="ARBA00045957"/>
    </source>
</evidence>
<comment type="catalytic activity">
    <reaction evidence="24">
        <text>NADPH + O2 + H(+) = H2O2 + NADP(+)</text>
        <dbReference type="Rhea" id="RHEA:11260"/>
        <dbReference type="ChEBI" id="CHEBI:15378"/>
        <dbReference type="ChEBI" id="CHEBI:15379"/>
        <dbReference type="ChEBI" id="CHEBI:16240"/>
        <dbReference type="ChEBI" id="CHEBI:57783"/>
        <dbReference type="ChEBI" id="CHEBI:58349"/>
        <dbReference type="EC" id="1.6.3.1"/>
    </reaction>
    <physiologicalReaction direction="left-to-right" evidence="24">
        <dbReference type="Rhea" id="RHEA:11261"/>
    </physiologicalReaction>
</comment>
<keyword evidence="6" id="KW-0597">Phosphoprotein</keyword>
<evidence type="ECO:0000256" key="17">
    <source>
        <dbReference type="ARBA" id="ARBA00023136"/>
    </source>
</evidence>
<dbReference type="Gene3D" id="3.50.50.60">
    <property type="entry name" value="FAD/NAD(P)-binding domain"/>
    <property type="match status" value="2"/>
</dbReference>
<evidence type="ECO:0000256" key="3">
    <source>
        <dbReference type="ARBA" id="ARBA00004524"/>
    </source>
</evidence>
<evidence type="ECO:0000256" key="32">
    <source>
        <dbReference type="ARBA" id="ARBA00049475"/>
    </source>
</evidence>
<dbReference type="RefSeq" id="XP_013410014.1">
    <property type="nucleotide sequence ID" value="XM_013554560.1"/>
</dbReference>
<comment type="catalytic activity">
    <reaction evidence="31">
        <text>N,N-dimethylaniline + NADPH + O2 + H(+) = N,N-dimethylaniline N-oxide + NADP(+) + H2O</text>
        <dbReference type="Rhea" id="RHEA:24468"/>
        <dbReference type="ChEBI" id="CHEBI:15377"/>
        <dbReference type="ChEBI" id="CHEBI:15378"/>
        <dbReference type="ChEBI" id="CHEBI:15379"/>
        <dbReference type="ChEBI" id="CHEBI:16269"/>
        <dbReference type="ChEBI" id="CHEBI:17735"/>
        <dbReference type="ChEBI" id="CHEBI:57783"/>
        <dbReference type="ChEBI" id="CHEBI:58349"/>
        <dbReference type="EC" id="1.14.13.8"/>
    </reaction>
    <physiologicalReaction direction="left-to-right" evidence="31">
        <dbReference type="Rhea" id="RHEA:24469"/>
    </physiologicalReaction>
</comment>
<evidence type="ECO:0000256" key="18">
    <source>
        <dbReference type="ARBA" id="ARBA00045722"/>
    </source>
</evidence>
<keyword evidence="9 33" id="KW-0256">Endoplasmic reticulum</keyword>
<evidence type="ECO:0000256" key="5">
    <source>
        <dbReference type="ARBA" id="ARBA00022481"/>
    </source>
</evidence>
<keyword evidence="16" id="KW-0443">Lipid metabolism</keyword>
<comment type="catalytic activity">
    <reaction evidence="25">
        <text>hexan-3-one + NADPH + O2 + H(+) = ethyl butanoate + NADP(+) + H2O</text>
        <dbReference type="Rhea" id="RHEA:54844"/>
        <dbReference type="ChEBI" id="CHEBI:15377"/>
        <dbReference type="ChEBI" id="CHEBI:15378"/>
        <dbReference type="ChEBI" id="CHEBI:15379"/>
        <dbReference type="ChEBI" id="CHEBI:57783"/>
        <dbReference type="ChEBI" id="CHEBI:58349"/>
        <dbReference type="ChEBI" id="CHEBI:88764"/>
        <dbReference type="ChEBI" id="CHEBI:89891"/>
    </reaction>
    <physiologicalReaction direction="left-to-right" evidence="25">
        <dbReference type="Rhea" id="RHEA:54845"/>
    </physiologicalReaction>
</comment>
<keyword evidence="13" id="KW-1133">Transmembrane helix</keyword>
<evidence type="ECO:0000256" key="11">
    <source>
        <dbReference type="ARBA" id="ARBA00022848"/>
    </source>
</evidence>
<evidence type="ECO:0000313" key="35">
    <source>
        <dbReference type="Proteomes" id="UP000085678"/>
    </source>
</evidence>
<dbReference type="InterPro" id="IPR036188">
    <property type="entry name" value="FAD/NAD-bd_sf"/>
</dbReference>
<evidence type="ECO:0000256" key="7">
    <source>
        <dbReference type="ARBA" id="ARBA00022630"/>
    </source>
</evidence>